<dbReference type="NCBIfam" id="TIGR03370">
    <property type="entry name" value="VPLPA-CTERM"/>
    <property type="match status" value="1"/>
</dbReference>
<keyword evidence="1" id="KW-0472">Membrane</keyword>
<dbReference type="InterPro" id="IPR022472">
    <property type="entry name" value="VPLPA-CTERM"/>
</dbReference>
<dbReference type="Pfam" id="PF07589">
    <property type="entry name" value="PEP-CTERM"/>
    <property type="match status" value="1"/>
</dbReference>
<reference evidence="4" key="1">
    <citation type="submission" date="2016-10" db="EMBL/GenBank/DDBJ databases">
        <authorList>
            <person name="Varghese N."/>
            <person name="Submissions S."/>
        </authorList>
    </citation>
    <scope>NUCLEOTIDE SEQUENCE [LARGE SCALE GENOMIC DNA]</scope>
    <source>
        <strain evidence="4">DSM 10146</strain>
    </source>
</reference>
<feature type="non-terminal residue" evidence="3">
    <location>
        <position position="1"/>
    </location>
</feature>
<gene>
    <name evidence="3" type="ORF">SAMN04488105_1531</name>
</gene>
<evidence type="ECO:0000259" key="2">
    <source>
        <dbReference type="Pfam" id="PF07589"/>
    </source>
</evidence>
<dbReference type="Proteomes" id="UP000198994">
    <property type="component" value="Unassembled WGS sequence"/>
</dbReference>
<evidence type="ECO:0000256" key="1">
    <source>
        <dbReference type="SAM" id="Phobius"/>
    </source>
</evidence>
<dbReference type="InterPro" id="IPR013424">
    <property type="entry name" value="Ice-binding_C"/>
</dbReference>
<keyword evidence="1" id="KW-0812">Transmembrane</keyword>
<proteinExistence type="predicted"/>
<keyword evidence="4" id="KW-1185">Reference proteome</keyword>
<accession>A0A1G7N887</accession>
<sequence>AGFVFDVVGDFDSLIASLASGQLRFGIHLQNMWGGASDSYVNSVTPVPLPAAGILLIGALGGLGFASRRKKRLAA</sequence>
<feature type="domain" description="Ice-binding protein C-terminal" evidence="2">
    <location>
        <begin position="46"/>
        <end position="70"/>
    </location>
</feature>
<dbReference type="AlphaFoldDB" id="A0A1G7N887"/>
<dbReference type="RefSeq" id="WP_131822095.1">
    <property type="nucleotide sequence ID" value="NZ_FNAV01000053.1"/>
</dbReference>
<keyword evidence="1" id="KW-1133">Transmembrane helix</keyword>
<name>A0A1G7N887_9RHOB</name>
<evidence type="ECO:0000313" key="4">
    <source>
        <dbReference type="Proteomes" id="UP000198994"/>
    </source>
</evidence>
<organism evidence="3 4">
    <name type="scientific">Salipiger thiooxidans</name>
    <dbReference type="NCBI Taxonomy" id="282683"/>
    <lineage>
        <taxon>Bacteria</taxon>
        <taxon>Pseudomonadati</taxon>
        <taxon>Pseudomonadota</taxon>
        <taxon>Alphaproteobacteria</taxon>
        <taxon>Rhodobacterales</taxon>
        <taxon>Roseobacteraceae</taxon>
        <taxon>Salipiger</taxon>
    </lineage>
</organism>
<protein>
    <submittedName>
        <fullName evidence="3">VPLPA-CTERM protein sorting domain-containing protein</fullName>
    </submittedName>
</protein>
<dbReference type="EMBL" id="FNAV01000053">
    <property type="protein sequence ID" value="SDF69540.1"/>
    <property type="molecule type" value="Genomic_DNA"/>
</dbReference>
<evidence type="ECO:0000313" key="3">
    <source>
        <dbReference type="EMBL" id="SDF69540.1"/>
    </source>
</evidence>
<feature type="transmembrane region" description="Helical" evidence="1">
    <location>
        <begin position="47"/>
        <end position="66"/>
    </location>
</feature>